<evidence type="ECO:0000313" key="3">
    <source>
        <dbReference type="EMBL" id="GGO98877.1"/>
    </source>
</evidence>
<evidence type="ECO:0000259" key="2">
    <source>
        <dbReference type="Pfam" id="PF13581"/>
    </source>
</evidence>
<dbReference type="AlphaFoldDB" id="A0A917ZYJ0"/>
<dbReference type="Pfam" id="PF13581">
    <property type="entry name" value="HATPase_c_2"/>
    <property type="match status" value="1"/>
</dbReference>
<dbReference type="GO" id="GO:0004674">
    <property type="term" value="F:protein serine/threonine kinase activity"/>
    <property type="evidence" value="ECO:0007669"/>
    <property type="project" value="UniProtKB-KW"/>
</dbReference>
<name>A0A917ZYJ0_9ACTN</name>
<evidence type="ECO:0000313" key="4">
    <source>
        <dbReference type="Proteomes" id="UP000641932"/>
    </source>
</evidence>
<dbReference type="Proteomes" id="UP000641932">
    <property type="component" value="Unassembled WGS sequence"/>
</dbReference>
<reference evidence="3" key="1">
    <citation type="journal article" date="2014" name="Int. J. Syst. Evol. Microbiol.">
        <title>Complete genome sequence of Corynebacterium casei LMG S-19264T (=DSM 44701T), isolated from a smear-ripened cheese.</title>
        <authorList>
            <consortium name="US DOE Joint Genome Institute (JGI-PGF)"/>
            <person name="Walter F."/>
            <person name="Albersmeier A."/>
            <person name="Kalinowski J."/>
            <person name="Ruckert C."/>
        </authorList>
    </citation>
    <scope>NUCLEOTIDE SEQUENCE</scope>
    <source>
        <strain evidence="3">CGMCC 4.7201</strain>
    </source>
</reference>
<keyword evidence="4" id="KW-1185">Reference proteome</keyword>
<dbReference type="EMBL" id="BMMS01000041">
    <property type="protein sequence ID" value="GGO98877.1"/>
    <property type="molecule type" value="Genomic_DNA"/>
</dbReference>
<dbReference type="InterPro" id="IPR003594">
    <property type="entry name" value="HATPase_dom"/>
</dbReference>
<dbReference type="SUPFAM" id="SSF55874">
    <property type="entry name" value="ATPase domain of HSP90 chaperone/DNA topoisomerase II/histidine kinase"/>
    <property type="match status" value="1"/>
</dbReference>
<proteinExistence type="predicted"/>
<dbReference type="InterPro" id="IPR050267">
    <property type="entry name" value="Anti-sigma-factor_SerPK"/>
</dbReference>
<reference evidence="3" key="2">
    <citation type="submission" date="2020-09" db="EMBL/GenBank/DDBJ databases">
        <authorList>
            <person name="Sun Q."/>
            <person name="Zhou Y."/>
        </authorList>
    </citation>
    <scope>NUCLEOTIDE SEQUENCE</scope>
    <source>
        <strain evidence="3">CGMCC 4.7201</strain>
    </source>
</reference>
<keyword evidence="1" id="KW-0723">Serine/threonine-protein kinase</keyword>
<dbReference type="PANTHER" id="PTHR35526:SF3">
    <property type="entry name" value="ANTI-SIGMA-F FACTOR RSBW"/>
    <property type="match status" value="1"/>
</dbReference>
<dbReference type="InterPro" id="IPR036890">
    <property type="entry name" value="HATPase_C_sf"/>
</dbReference>
<organism evidence="3 4">
    <name type="scientific">Wenjunlia tyrosinilytica</name>
    <dbReference type="NCBI Taxonomy" id="1544741"/>
    <lineage>
        <taxon>Bacteria</taxon>
        <taxon>Bacillati</taxon>
        <taxon>Actinomycetota</taxon>
        <taxon>Actinomycetes</taxon>
        <taxon>Kitasatosporales</taxon>
        <taxon>Streptomycetaceae</taxon>
        <taxon>Wenjunlia</taxon>
    </lineage>
</organism>
<comment type="caution">
    <text evidence="3">The sequence shown here is derived from an EMBL/GenBank/DDBJ whole genome shotgun (WGS) entry which is preliminary data.</text>
</comment>
<accession>A0A917ZYJ0</accession>
<dbReference type="PANTHER" id="PTHR35526">
    <property type="entry name" value="ANTI-SIGMA-F FACTOR RSBW-RELATED"/>
    <property type="match status" value="1"/>
</dbReference>
<evidence type="ECO:0000256" key="1">
    <source>
        <dbReference type="ARBA" id="ARBA00022527"/>
    </source>
</evidence>
<gene>
    <name evidence="3" type="ORF">GCM10012280_64020</name>
</gene>
<protein>
    <recommendedName>
        <fullName evidence="2">Histidine kinase/HSP90-like ATPase domain-containing protein</fullName>
    </recommendedName>
</protein>
<keyword evidence="1" id="KW-0418">Kinase</keyword>
<feature type="domain" description="Histidine kinase/HSP90-like ATPase" evidence="2">
    <location>
        <begin position="40"/>
        <end position="131"/>
    </location>
</feature>
<dbReference type="Gene3D" id="3.30.565.10">
    <property type="entry name" value="Histidine kinase-like ATPase, C-terminal domain"/>
    <property type="match status" value="1"/>
</dbReference>
<sequence length="159" mass="17109">MDPTPRKLDEWLDGEHSLDLAGGWPAGGPTSFSTPPVDRAVPICRRLARAWLDAEQVHDEGARYLTLLVLSELLTNAIRHSESTRITGSLWKSGGLVLVEVRDQARTSSVPRLNSADRDADHGRGLALIAESVQGWGTQFGTDGSCAVWAAVPITPSLS</sequence>
<keyword evidence="1" id="KW-0808">Transferase</keyword>
<dbReference type="RefSeq" id="WP_229698936.1">
    <property type="nucleotide sequence ID" value="NZ_BMMS01000041.1"/>
</dbReference>